<feature type="domain" description="AMP-binding enzyme C-terminal" evidence="3">
    <location>
        <begin position="575"/>
        <end position="656"/>
    </location>
</feature>
<evidence type="ECO:0000256" key="1">
    <source>
        <dbReference type="ARBA" id="ARBA00006432"/>
    </source>
</evidence>
<accession>A0A397E1H0</accession>
<dbReference type="Gene3D" id="3.30.300.30">
    <property type="match status" value="1"/>
</dbReference>
<evidence type="ECO:0000259" key="2">
    <source>
        <dbReference type="Pfam" id="PF00501"/>
    </source>
</evidence>
<dbReference type="EMBL" id="QUTD01002985">
    <property type="protein sequence ID" value="RHY74530.1"/>
    <property type="molecule type" value="Genomic_DNA"/>
</dbReference>
<dbReference type="Pfam" id="PF00501">
    <property type="entry name" value="AMP-binding"/>
    <property type="match status" value="2"/>
</dbReference>
<dbReference type="Proteomes" id="UP000266643">
    <property type="component" value="Unassembled WGS sequence"/>
</dbReference>
<evidence type="ECO:0000259" key="3">
    <source>
        <dbReference type="Pfam" id="PF13193"/>
    </source>
</evidence>
<dbReference type="SUPFAM" id="SSF56801">
    <property type="entry name" value="Acetyl-CoA synthetase-like"/>
    <property type="match status" value="1"/>
</dbReference>
<dbReference type="PANTHER" id="PTHR43347">
    <property type="entry name" value="ACYL-COA SYNTHETASE"/>
    <property type="match status" value="1"/>
</dbReference>
<dbReference type="Pfam" id="PF13193">
    <property type="entry name" value="AMP-binding_C"/>
    <property type="match status" value="1"/>
</dbReference>
<dbReference type="AlphaFoldDB" id="A0A397E1H0"/>
<evidence type="ECO:0000313" key="5">
    <source>
        <dbReference type="EMBL" id="RHY74530.1"/>
    </source>
</evidence>
<dbReference type="InterPro" id="IPR042099">
    <property type="entry name" value="ANL_N_sf"/>
</dbReference>
<organism evidence="5 6">
    <name type="scientific">Aphanomyces astaci</name>
    <name type="common">Crayfish plague agent</name>
    <dbReference type="NCBI Taxonomy" id="112090"/>
    <lineage>
        <taxon>Eukaryota</taxon>
        <taxon>Sar</taxon>
        <taxon>Stramenopiles</taxon>
        <taxon>Oomycota</taxon>
        <taxon>Saprolegniomycetes</taxon>
        <taxon>Saprolegniales</taxon>
        <taxon>Verrucalvaceae</taxon>
        <taxon>Aphanomyces</taxon>
    </lineage>
</organism>
<dbReference type="Gene3D" id="3.40.50.12780">
    <property type="entry name" value="N-terminal domain of ligase-like"/>
    <property type="match status" value="1"/>
</dbReference>
<dbReference type="VEuPathDB" id="FungiDB:H257_16481"/>
<evidence type="ECO:0000259" key="4">
    <source>
        <dbReference type="Pfam" id="PF16177"/>
    </source>
</evidence>
<evidence type="ECO:0000313" key="6">
    <source>
        <dbReference type="Proteomes" id="UP000266643"/>
    </source>
</evidence>
<dbReference type="InterPro" id="IPR025110">
    <property type="entry name" value="AMP-bd_C"/>
</dbReference>
<sequence length="712" mass="78883">MLSRRVFLLRPLVRVPWASTSFFSTRKNYFEEYERSLASPESFWADAAKDVHWFKPYSTVLDQSNSPFNKWFVDGEMNTCYSAVDEHVANGRGNQVAIHYDSPMTGTKIDITYNELLDQVSRFAGALAAEGVTKGDRVVIYMPMVPETAVAMLACARLGAIHSVVFGGFSAKELAIRIQDASPKVILAASCGLEPKGVIEYEALLKGALALSTHQPQRCVILQRSQCEYAIDSPRDVCWDAFVQHATPHACVPVLSTDPLYILYTSGTTGKPKGVVRDNGGHNVALKWVFQHVIGLRPGDTWWAASDFGWVVGHSFIVYGPLFLGCKVRYAIPLASAKRRCRPMCDTVEQTVIYEGKPVGTPDAGAFWRVIAEYNVRSMFTAPTALRAIRKEDPNALQVDKYASQMKKHLRSLFVAGERGDPATIEYFMNQLRIPVVDNWWQTEIGFPVCSQMMGMNQTRLDGRECPGIKLGSASRPVPGFDVVLHNHDEPTEDPNEVKEGSILLRLPLPPGCFTTLYNNETEYVSKYMEEHPGFYTTGDAGFIDPDNYVFVCIIMSRTDDIINVAGHRLSTGAIEEVVQRDDNVAECAVVRPVGVADNLKGQVPIALVVLKSNASQSKAEVAAAIVRRVRQDIGAFVCLRHVVVVEHLPKTRSGKIVRRTIQTMADNKPFAVPATIENESVLDDILVALQSIGYAKHPHHLRHQQVAAAPH</sequence>
<dbReference type="GO" id="GO:0050218">
    <property type="term" value="F:propionate-CoA ligase activity"/>
    <property type="evidence" value="ECO:0007669"/>
    <property type="project" value="TreeGrafter"/>
</dbReference>
<feature type="domain" description="Acetyl-coenzyme A synthetase N-terminal" evidence="4">
    <location>
        <begin position="29"/>
        <end position="83"/>
    </location>
</feature>
<feature type="domain" description="AMP-dependent synthetase/ligase" evidence="2">
    <location>
        <begin position="86"/>
        <end position="334"/>
    </location>
</feature>
<dbReference type="InterPro" id="IPR045851">
    <property type="entry name" value="AMP-bd_C_sf"/>
</dbReference>
<comment type="similarity">
    <text evidence="1">Belongs to the ATP-dependent AMP-binding enzyme family.</text>
</comment>
<feature type="domain" description="AMP-dependent synthetase/ligase" evidence="2">
    <location>
        <begin position="352"/>
        <end position="506"/>
    </location>
</feature>
<dbReference type="PANTHER" id="PTHR43347:SF3">
    <property type="entry name" value="ACYL-COA SYNTHETASE SHORT-CHAIN FAMILY MEMBER 3, MITOCHONDRIAL"/>
    <property type="match status" value="1"/>
</dbReference>
<gene>
    <name evidence="5" type="ORF">DYB30_012963</name>
</gene>
<dbReference type="InterPro" id="IPR032387">
    <property type="entry name" value="ACAS_N"/>
</dbReference>
<dbReference type="PROSITE" id="PS00455">
    <property type="entry name" value="AMP_BINDING"/>
    <property type="match status" value="1"/>
</dbReference>
<dbReference type="InterPro" id="IPR020845">
    <property type="entry name" value="AMP-binding_CS"/>
</dbReference>
<dbReference type="Pfam" id="PF16177">
    <property type="entry name" value="ACAS_N"/>
    <property type="match status" value="1"/>
</dbReference>
<comment type="caution">
    <text evidence="5">The sequence shown here is derived from an EMBL/GenBank/DDBJ whole genome shotgun (WGS) entry which is preliminary data.</text>
</comment>
<reference evidence="5 6" key="1">
    <citation type="submission" date="2018-08" db="EMBL/GenBank/DDBJ databases">
        <title>Aphanomyces genome sequencing and annotation.</title>
        <authorList>
            <person name="Minardi D."/>
            <person name="Oidtmann B."/>
            <person name="Van Der Giezen M."/>
            <person name="Studholme D.J."/>
        </authorList>
    </citation>
    <scope>NUCLEOTIDE SEQUENCE [LARGE SCALE GENOMIC DNA]</scope>
    <source>
        <strain evidence="5 6">D2</strain>
    </source>
</reference>
<dbReference type="InterPro" id="IPR000873">
    <property type="entry name" value="AMP-dep_synth/lig_dom"/>
</dbReference>
<name>A0A397E1H0_APHAT</name>
<proteinExistence type="inferred from homology"/>
<protein>
    <submittedName>
        <fullName evidence="5">Uncharacterized protein</fullName>
    </submittedName>
</protein>